<gene>
    <name evidence="6" type="ORF">AFUS01_LOCUS7838</name>
</gene>
<dbReference type="InterPro" id="IPR052035">
    <property type="entry name" value="ZnF_BED_domain_contain"/>
</dbReference>
<dbReference type="OrthoDB" id="1607513at2759"/>
<dbReference type="GO" id="GO:0008270">
    <property type="term" value="F:zinc ion binding"/>
    <property type="evidence" value="ECO:0007669"/>
    <property type="project" value="UniProtKB-KW"/>
</dbReference>
<evidence type="ECO:0000256" key="5">
    <source>
        <dbReference type="ARBA" id="ARBA00023242"/>
    </source>
</evidence>
<evidence type="ECO:0000256" key="3">
    <source>
        <dbReference type="ARBA" id="ARBA00022771"/>
    </source>
</evidence>
<dbReference type="PANTHER" id="PTHR46481">
    <property type="entry name" value="ZINC FINGER BED DOMAIN-CONTAINING PROTEIN 4"/>
    <property type="match status" value="1"/>
</dbReference>
<reference evidence="6" key="1">
    <citation type="submission" date="2021-06" db="EMBL/GenBank/DDBJ databases">
        <authorList>
            <person name="Hodson N. C."/>
            <person name="Mongue J. A."/>
            <person name="Jaron S. K."/>
        </authorList>
    </citation>
    <scope>NUCLEOTIDE SEQUENCE</scope>
</reference>
<evidence type="ECO:0000313" key="6">
    <source>
        <dbReference type="EMBL" id="CAG7718446.1"/>
    </source>
</evidence>
<keyword evidence="3" id="KW-0863">Zinc-finger</keyword>
<evidence type="ECO:0000256" key="4">
    <source>
        <dbReference type="ARBA" id="ARBA00022833"/>
    </source>
</evidence>
<evidence type="ECO:0008006" key="8">
    <source>
        <dbReference type="Google" id="ProtNLM"/>
    </source>
</evidence>
<keyword evidence="2" id="KW-0479">Metal-binding</keyword>
<keyword evidence="5" id="KW-0539">Nucleus</keyword>
<dbReference type="Proteomes" id="UP000708208">
    <property type="component" value="Unassembled WGS sequence"/>
</dbReference>
<dbReference type="AlphaFoldDB" id="A0A8J2JDF4"/>
<comment type="caution">
    <text evidence="6">The sequence shown here is derived from an EMBL/GenBank/DDBJ whole genome shotgun (WGS) entry which is preliminary data.</text>
</comment>
<sequence length="172" mass="19225">MYNEKLKIMDNIQSAPGKISITVDCWSTRNSKSFQGILASFTSKDWTYEQVVLDMDIIQGSHSGKNPATSILGVLDEFKITSKILGVTCDNASNMNTMATELEEKLSLRRVRCLAHIVNLSCQAALAIIKAAIPKYVEKPTHELEIEYSSEEEMPTSKELSIYWIKNGSCKN</sequence>
<comment type="subcellular location">
    <subcellularLocation>
        <location evidence="1">Nucleus</location>
    </subcellularLocation>
</comment>
<name>A0A8J2JDF4_9HEXA</name>
<evidence type="ECO:0000256" key="1">
    <source>
        <dbReference type="ARBA" id="ARBA00004123"/>
    </source>
</evidence>
<protein>
    <recommendedName>
        <fullName evidence="8">Transposase</fullName>
    </recommendedName>
</protein>
<keyword evidence="7" id="KW-1185">Reference proteome</keyword>
<organism evidence="6 7">
    <name type="scientific">Allacma fusca</name>
    <dbReference type="NCBI Taxonomy" id="39272"/>
    <lineage>
        <taxon>Eukaryota</taxon>
        <taxon>Metazoa</taxon>
        <taxon>Ecdysozoa</taxon>
        <taxon>Arthropoda</taxon>
        <taxon>Hexapoda</taxon>
        <taxon>Collembola</taxon>
        <taxon>Symphypleona</taxon>
        <taxon>Sminthuridae</taxon>
        <taxon>Allacma</taxon>
    </lineage>
</organism>
<dbReference type="EMBL" id="CAJVCH010053505">
    <property type="protein sequence ID" value="CAG7718446.1"/>
    <property type="molecule type" value="Genomic_DNA"/>
</dbReference>
<dbReference type="PANTHER" id="PTHR46481:SF10">
    <property type="entry name" value="ZINC FINGER BED DOMAIN-CONTAINING PROTEIN 39"/>
    <property type="match status" value="1"/>
</dbReference>
<dbReference type="GO" id="GO:0005634">
    <property type="term" value="C:nucleus"/>
    <property type="evidence" value="ECO:0007669"/>
    <property type="project" value="UniProtKB-SubCell"/>
</dbReference>
<keyword evidence="4" id="KW-0862">Zinc</keyword>
<accession>A0A8J2JDF4</accession>
<evidence type="ECO:0000313" key="7">
    <source>
        <dbReference type="Proteomes" id="UP000708208"/>
    </source>
</evidence>
<proteinExistence type="predicted"/>
<evidence type="ECO:0000256" key="2">
    <source>
        <dbReference type="ARBA" id="ARBA00022723"/>
    </source>
</evidence>